<reference evidence="2 3" key="1">
    <citation type="submission" date="2014-02" db="EMBL/GenBank/DDBJ databases">
        <title>Draft genome sequence of Lysinibacillus sinduriensis JCM 15800.</title>
        <authorList>
            <person name="Zhang F."/>
            <person name="Wang G."/>
            <person name="Zhang L."/>
        </authorList>
    </citation>
    <scope>NUCLEOTIDE SEQUENCE [LARGE SCALE GENOMIC DNA]</scope>
    <source>
        <strain evidence="2 3">JCM 15800</strain>
    </source>
</reference>
<dbReference type="Gene3D" id="3.40.50.300">
    <property type="entry name" value="P-loop containing nucleotide triphosphate hydrolases"/>
    <property type="match status" value="1"/>
</dbReference>
<evidence type="ECO:0000259" key="1">
    <source>
        <dbReference type="Pfam" id="PF13614"/>
    </source>
</evidence>
<organism evidence="2 3">
    <name type="scientific">Ureibacillus sinduriensis BLB-1 = JCM 15800</name>
    <dbReference type="NCBI Taxonomy" id="1384057"/>
    <lineage>
        <taxon>Bacteria</taxon>
        <taxon>Bacillati</taxon>
        <taxon>Bacillota</taxon>
        <taxon>Bacilli</taxon>
        <taxon>Bacillales</taxon>
        <taxon>Caryophanaceae</taxon>
        <taxon>Ureibacillus</taxon>
    </lineage>
</organism>
<protein>
    <recommendedName>
        <fullName evidence="1">AAA domain-containing protein</fullName>
    </recommendedName>
</protein>
<proteinExistence type="predicted"/>
<accession>A0A0A3HY14</accession>
<feature type="domain" description="AAA" evidence="1">
    <location>
        <begin position="4"/>
        <end position="201"/>
    </location>
</feature>
<dbReference type="Proteomes" id="UP000030408">
    <property type="component" value="Unassembled WGS sequence"/>
</dbReference>
<dbReference type="OrthoDB" id="9791162at2"/>
<dbReference type="SUPFAM" id="SSF52540">
    <property type="entry name" value="P-loop containing nucleoside triphosphate hydrolases"/>
    <property type="match status" value="1"/>
</dbReference>
<comment type="caution">
    <text evidence="2">The sequence shown here is derived from an EMBL/GenBank/DDBJ whole genome shotgun (WGS) entry which is preliminary data.</text>
</comment>
<dbReference type="AlphaFoldDB" id="A0A0A3HY14"/>
<dbReference type="RefSeq" id="WP_036199777.1">
    <property type="nucleotide sequence ID" value="NZ_AVCY01000009.1"/>
</dbReference>
<evidence type="ECO:0000313" key="3">
    <source>
        <dbReference type="Proteomes" id="UP000030408"/>
    </source>
</evidence>
<name>A0A0A3HY14_9BACL</name>
<dbReference type="CDD" id="cd02042">
    <property type="entry name" value="ParAB_family"/>
    <property type="match status" value="1"/>
</dbReference>
<dbReference type="InterPro" id="IPR025669">
    <property type="entry name" value="AAA_dom"/>
</dbReference>
<dbReference type="PANTHER" id="PTHR13696:SF52">
    <property type="entry name" value="PARA FAMILY PROTEIN CT_582"/>
    <property type="match status" value="1"/>
</dbReference>
<dbReference type="InterPro" id="IPR027417">
    <property type="entry name" value="P-loop_NTPase"/>
</dbReference>
<gene>
    <name evidence="2" type="ORF">CD33_08100</name>
</gene>
<dbReference type="PANTHER" id="PTHR13696">
    <property type="entry name" value="P-LOOP CONTAINING NUCLEOSIDE TRIPHOSPHATE HYDROLASE"/>
    <property type="match status" value="1"/>
</dbReference>
<dbReference type="EMBL" id="JPVO01000047">
    <property type="protein sequence ID" value="KGR76130.1"/>
    <property type="molecule type" value="Genomic_DNA"/>
</dbReference>
<dbReference type="InterPro" id="IPR050678">
    <property type="entry name" value="DNA_Partitioning_ATPase"/>
</dbReference>
<dbReference type="eggNOG" id="COG1192">
    <property type="taxonomic scope" value="Bacteria"/>
</dbReference>
<evidence type="ECO:0000313" key="2">
    <source>
        <dbReference type="EMBL" id="KGR76130.1"/>
    </source>
</evidence>
<keyword evidence="3" id="KW-1185">Reference proteome</keyword>
<sequence>MAIVIPTINLKGGVAKTTTTVGLAEVLTSEFKKKVLLIDLDPQTHATIMLIGEQRWKELNENGHTLATLFEEALDPDDTKFVLEKTLQKSVSNISSIKNLDLLPSSLDLINIQDVLAKMPTGPFYSDNPIEILKKAIRPIKYNYDYILIDCPPNMGIITLNGLRIANGYIIPTIPDVLSTYGIPYVVDRIHEFSKNMDIKIEALGIVVTKFREDSKVHKETLRKLKNGLAPYVFTKIFKENNQVATAANFYKQYTTFKEKWDGDGQYHAFYHLAKEIVDRYEGYNINQ</sequence>
<dbReference type="Pfam" id="PF13614">
    <property type="entry name" value="AAA_31"/>
    <property type="match status" value="1"/>
</dbReference>
<dbReference type="STRING" id="1384057.CD33_08100"/>